<evidence type="ECO:0000259" key="3">
    <source>
        <dbReference type="Pfam" id="PF13488"/>
    </source>
</evidence>
<sequence length="229" mass="25268">MIKQTIKCISTIFFAMGLSACIPGNVSNTPKGSSSASNNIRLQATAIGGATGAALGGVIGKDAKSAAIGGVVGAAGGYAAGQALDQNKQHHNTIRQTILQEIYRVEQVTLTIQAQNQQLQQEIVFATQKIQQLRQLVAQRRITQTSLQAEKQNLIQRYNAYQRAWKNAETQLKYAQQQKHSYLAQNTNRQLNSDEIAWYERKIASLNEQVRVYRKSTTKLHSVVNLISL</sequence>
<dbReference type="AlphaFoldDB" id="A0A1H6F226"/>
<evidence type="ECO:0000256" key="2">
    <source>
        <dbReference type="SAM" id="SignalP"/>
    </source>
</evidence>
<gene>
    <name evidence="4" type="ORF">MBHS_00025</name>
</gene>
<dbReference type="Pfam" id="PF13488">
    <property type="entry name" value="Gly-zipper_Omp"/>
    <property type="match status" value="1"/>
</dbReference>
<accession>A0A1H6F226</accession>
<dbReference type="PROSITE" id="PS51257">
    <property type="entry name" value="PROKAR_LIPOPROTEIN"/>
    <property type="match status" value="1"/>
</dbReference>
<name>A0A1H6F226_9GAMM</name>
<keyword evidence="5" id="KW-1185">Reference proteome</keyword>
<dbReference type="EMBL" id="FMSV02000010">
    <property type="protein sequence ID" value="SEH04180.1"/>
    <property type="molecule type" value="Genomic_DNA"/>
</dbReference>
<evidence type="ECO:0000256" key="1">
    <source>
        <dbReference type="SAM" id="Coils"/>
    </source>
</evidence>
<reference evidence="4 5" key="1">
    <citation type="submission" date="2016-10" db="EMBL/GenBank/DDBJ databases">
        <authorList>
            <person name="de Groot N.N."/>
        </authorList>
    </citation>
    <scope>NUCLEOTIDE SEQUENCE [LARGE SCALE GENOMIC DNA]</scope>
    <source>
        <strain evidence="4">MBHS1</strain>
    </source>
</reference>
<dbReference type="InterPro" id="IPR039567">
    <property type="entry name" value="Gly-zipper"/>
</dbReference>
<feature type="coiled-coil region" evidence="1">
    <location>
        <begin position="116"/>
        <end position="171"/>
    </location>
</feature>
<feature type="domain" description="Glycine zipper" evidence="3">
    <location>
        <begin position="45"/>
        <end position="87"/>
    </location>
</feature>
<dbReference type="Proteomes" id="UP000236724">
    <property type="component" value="Unassembled WGS sequence"/>
</dbReference>
<protein>
    <recommendedName>
        <fullName evidence="3">Glycine zipper domain-containing protein</fullName>
    </recommendedName>
</protein>
<keyword evidence="1" id="KW-0175">Coiled coil</keyword>
<keyword evidence="2" id="KW-0732">Signal</keyword>
<feature type="signal peptide" evidence="2">
    <location>
        <begin position="1"/>
        <end position="20"/>
    </location>
</feature>
<organism evidence="4 5">
    <name type="scientific">Candidatus Venteria ishoeyi</name>
    <dbReference type="NCBI Taxonomy" id="1899563"/>
    <lineage>
        <taxon>Bacteria</taxon>
        <taxon>Pseudomonadati</taxon>
        <taxon>Pseudomonadota</taxon>
        <taxon>Gammaproteobacteria</taxon>
        <taxon>Thiotrichales</taxon>
        <taxon>Thiotrichaceae</taxon>
        <taxon>Venteria</taxon>
    </lineage>
</organism>
<dbReference type="RefSeq" id="WP_103918284.1">
    <property type="nucleotide sequence ID" value="NZ_FMSV02000010.1"/>
</dbReference>
<evidence type="ECO:0000313" key="5">
    <source>
        <dbReference type="Proteomes" id="UP000236724"/>
    </source>
</evidence>
<proteinExistence type="predicted"/>
<feature type="chain" id="PRO_5014718504" description="Glycine zipper domain-containing protein" evidence="2">
    <location>
        <begin position="21"/>
        <end position="229"/>
    </location>
</feature>
<evidence type="ECO:0000313" key="4">
    <source>
        <dbReference type="EMBL" id="SEH04180.1"/>
    </source>
</evidence>